<dbReference type="GO" id="GO:0003677">
    <property type="term" value="F:DNA binding"/>
    <property type="evidence" value="ECO:0007669"/>
    <property type="project" value="UniProtKB-KW"/>
</dbReference>
<dbReference type="PANTHER" id="PTHR12506">
    <property type="entry name" value="PROTEIN PHOSPHATASE RELATED"/>
    <property type="match status" value="1"/>
</dbReference>
<dbReference type="PROSITE" id="PS50103">
    <property type="entry name" value="ZF_C3H1"/>
    <property type="match status" value="5"/>
</dbReference>
<feature type="domain" description="C3H1-type" evidence="8">
    <location>
        <begin position="472"/>
        <end position="500"/>
    </location>
</feature>
<dbReference type="GO" id="GO:0008270">
    <property type="term" value="F:zinc ion binding"/>
    <property type="evidence" value="ECO:0007669"/>
    <property type="project" value="UniProtKB-KW"/>
</dbReference>
<proteinExistence type="predicted"/>
<dbReference type="InterPro" id="IPR000571">
    <property type="entry name" value="Znf_CCCH"/>
</dbReference>
<dbReference type="AlphaFoldDB" id="A0AAD8KJP7"/>
<name>A0AAD8KJP7_TARER</name>
<keyword evidence="6" id="KW-0175">Coiled coil</keyword>
<feature type="compositionally biased region" description="Basic and acidic residues" evidence="7">
    <location>
        <begin position="268"/>
        <end position="282"/>
    </location>
</feature>
<evidence type="ECO:0000256" key="3">
    <source>
        <dbReference type="ARBA" id="ARBA00022833"/>
    </source>
</evidence>
<feature type="zinc finger region" description="C3H1-type" evidence="5">
    <location>
        <begin position="326"/>
        <end position="354"/>
    </location>
</feature>
<keyword evidence="4" id="KW-0238">DNA-binding</keyword>
<keyword evidence="2 5" id="KW-0863">Zinc-finger</keyword>
<feature type="zinc finger region" description="C3H1-type" evidence="5">
    <location>
        <begin position="208"/>
        <end position="236"/>
    </location>
</feature>
<feature type="region of interest" description="Disordered" evidence="7">
    <location>
        <begin position="132"/>
        <end position="159"/>
    </location>
</feature>
<feature type="domain" description="C3H1-type" evidence="8">
    <location>
        <begin position="326"/>
        <end position="354"/>
    </location>
</feature>
<feature type="region of interest" description="Disordered" evidence="7">
    <location>
        <begin position="234"/>
        <end position="282"/>
    </location>
</feature>
<dbReference type="SUPFAM" id="SSF90229">
    <property type="entry name" value="CCCH zinc finger"/>
    <property type="match status" value="4"/>
</dbReference>
<dbReference type="InterPro" id="IPR050974">
    <property type="entry name" value="Plant_ZF_CCCH"/>
</dbReference>
<organism evidence="9 10">
    <name type="scientific">Tagetes erecta</name>
    <name type="common">African marigold</name>
    <dbReference type="NCBI Taxonomy" id="13708"/>
    <lineage>
        <taxon>Eukaryota</taxon>
        <taxon>Viridiplantae</taxon>
        <taxon>Streptophyta</taxon>
        <taxon>Embryophyta</taxon>
        <taxon>Tracheophyta</taxon>
        <taxon>Spermatophyta</taxon>
        <taxon>Magnoliopsida</taxon>
        <taxon>eudicotyledons</taxon>
        <taxon>Gunneridae</taxon>
        <taxon>Pentapetalae</taxon>
        <taxon>asterids</taxon>
        <taxon>campanulids</taxon>
        <taxon>Asterales</taxon>
        <taxon>Asteraceae</taxon>
        <taxon>Asteroideae</taxon>
        <taxon>Heliantheae alliance</taxon>
        <taxon>Tageteae</taxon>
        <taxon>Tagetes</taxon>
    </lineage>
</organism>
<dbReference type="Gene3D" id="2.30.30.1190">
    <property type="match status" value="1"/>
</dbReference>
<feature type="domain" description="C3H1-type" evidence="8">
    <location>
        <begin position="506"/>
        <end position="534"/>
    </location>
</feature>
<evidence type="ECO:0000256" key="4">
    <source>
        <dbReference type="ARBA" id="ARBA00023125"/>
    </source>
</evidence>
<sequence>MWFFQKLRCSANSFETKSELNNQQQQQQYPDSQLQSDSSIIDDNKLVQLVAQDLENLVLSCNDEVIDRCVNNQSVLVEEADQVKEEVDEAESKVSSEEKSLKFNQFVVDEVVERFGVEKVLEADPKECRVLEERDGGESEIGCGNQEDEADYGDDDSDEKVCELKDGDLKEKRQIEIEDGDVSSEIGGNEDNSENAGGKSKDYHYPLRPDAVDCSFYTRTGTCKFGSSCRFNHPLRRKNQPAKETKKQKEENVERRSPIECKQPPSAKETKKQKEENVERRGKIECKHHASSAGCKYGKACKFNHGRRKTVKTPVVEYNFVGLPIRPGEKECPYYMRRGSCKYGPSCRFNHPDPTAVGDGDAPTSYGNDGPLPLQHPPQPNIPNMPSWSAPRPPEPTASFVPMMYPPTQNIPSPSPDWNGYQAPAPVPTHLYPSSEQGLPIPPAFFLNNPPANANLPTHYQQPMLVSEYPERPGQPDCSYFMKTGDCKYRATCKFNHPQSRTTRTSRDHNICTYFSRHGTCKYGSACEYDHPVNYNSNSNPAREGYDGSNGPNHTIQQSV</sequence>
<dbReference type="Pfam" id="PF00642">
    <property type="entry name" value="zf-CCCH"/>
    <property type="match status" value="4"/>
</dbReference>
<feature type="region of interest" description="Disordered" evidence="7">
    <location>
        <begin position="354"/>
        <end position="393"/>
    </location>
</feature>
<evidence type="ECO:0000313" key="9">
    <source>
        <dbReference type="EMBL" id="KAK1422366.1"/>
    </source>
</evidence>
<feature type="domain" description="C3H1-type" evidence="8">
    <location>
        <begin position="208"/>
        <end position="236"/>
    </location>
</feature>
<feature type="compositionally biased region" description="Polar residues" evidence="7">
    <location>
        <begin position="550"/>
        <end position="560"/>
    </location>
</feature>
<keyword evidence="3 5" id="KW-0862">Zinc</keyword>
<gene>
    <name evidence="9" type="ORF">QVD17_25442</name>
</gene>
<keyword evidence="10" id="KW-1185">Reference proteome</keyword>
<protein>
    <recommendedName>
        <fullName evidence="8">C3H1-type domain-containing protein</fullName>
    </recommendedName>
</protein>
<dbReference type="SMART" id="SM00356">
    <property type="entry name" value="ZnF_C3H1"/>
    <property type="match status" value="5"/>
</dbReference>
<evidence type="ECO:0000256" key="6">
    <source>
        <dbReference type="SAM" id="Coils"/>
    </source>
</evidence>
<dbReference type="Gene3D" id="4.10.1000.10">
    <property type="entry name" value="Zinc finger, CCCH-type"/>
    <property type="match status" value="3"/>
</dbReference>
<accession>A0AAD8KJP7</accession>
<evidence type="ECO:0000259" key="8">
    <source>
        <dbReference type="PROSITE" id="PS50103"/>
    </source>
</evidence>
<keyword evidence="1 5" id="KW-0479">Metal-binding</keyword>
<evidence type="ECO:0000256" key="5">
    <source>
        <dbReference type="PROSITE-ProRule" id="PRU00723"/>
    </source>
</evidence>
<evidence type="ECO:0000256" key="1">
    <source>
        <dbReference type="ARBA" id="ARBA00022723"/>
    </source>
</evidence>
<evidence type="ECO:0000313" key="10">
    <source>
        <dbReference type="Proteomes" id="UP001229421"/>
    </source>
</evidence>
<feature type="zinc finger region" description="C3H1-type" evidence="5">
    <location>
        <begin position="280"/>
        <end position="308"/>
    </location>
</feature>
<dbReference type="PANTHER" id="PTHR12506:SF20">
    <property type="entry name" value="ZINC FINGER CCCH DOMAIN-CONTAINING PROTEIN 67"/>
    <property type="match status" value="1"/>
</dbReference>
<feature type="coiled-coil region" evidence="6">
    <location>
        <begin position="73"/>
        <end position="100"/>
    </location>
</feature>
<evidence type="ECO:0000256" key="2">
    <source>
        <dbReference type="ARBA" id="ARBA00022771"/>
    </source>
</evidence>
<dbReference type="GO" id="GO:0003729">
    <property type="term" value="F:mRNA binding"/>
    <property type="evidence" value="ECO:0007669"/>
    <property type="project" value="TreeGrafter"/>
</dbReference>
<feature type="zinc finger region" description="C3H1-type" evidence="5">
    <location>
        <begin position="506"/>
        <end position="534"/>
    </location>
</feature>
<feature type="region of interest" description="Disordered" evidence="7">
    <location>
        <begin position="173"/>
        <end position="204"/>
    </location>
</feature>
<dbReference type="Proteomes" id="UP001229421">
    <property type="component" value="Unassembled WGS sequence"/>
</dbReference>
<feature type="compositionally biased region" description="Basic and acidic residues" evidence="7">
    <location>
        <begin position="241"/>
        <end position="259"/>
    </location>
</feature>
<feature type="zinc finger region" description="C3H1-type" evidence="5">
    <location>
        <begin position="472"/>
        <end position="500"/>
    </location>
</feature>
<feature type="compositionally biased region" description="Pro residues" evidence="7">
    <location>
        <begin position="374"/>
        <end position="383"/>
    </location>
</feature>
<feature type="domain" description="C3H1-type" evidence="8">
    <location>
        <begin position="280"/>
        <end position="308"/>
    </location>
</feature>
<dbReference type="InterPro" id="IPR036855">
    <property type="entry name" value="Znf_CCCH_sf"/>
</dbReference>
<feature type="compositionally biased region" description="Acidic residues" evidence="7">
    <location>
        <begin position="146"/>
        <end position="158"/>
    </location>
</feature>
<comment type="caution">
    <text evidence="9">The sequence shown here is derived from an EMBL/GenBank/DDBJ whole genome shotgun (WGS) entry which is preliminary data.</text>
</comment>
<reference evidence="9" key="1">
    <citation type="journal article" date="2023" name="bioRxiv">
        <title>Improved chromosome-level genome assembly for marigold (Tagetes erecta).</title>
        <authorList>
            <person name="Jiang F."/>
            <person name="Yuan L."/>
            <person name="Wang S."/>
            <person name="Wang H."/>
            <person name="Xu D."/>
            <person name="Wang A."/>
            <person name="Fan W."/>
        </authorList>
    </citation>
    <scope>NUCLEOTIDE SEQUENCE</scope>
    <source>
        <strain evidence="9">WSJ</strain>
        <tissue evidence="9">Leaf</tissue>
    </source>
</reference>
<feature type="region of interest" description="Disordered" evidence="7">
    <location>
        <begin position="538"/>
        <end position="560"/>
    </location>
</feature>
<dbReference type="EMBL" id="JAUHHV010000006">
    <property type="protein sequence ID" value="KAK1422366.1"/>
    <property type="molecule type" value="Genomic_DNA"/>
</dbReference>
<evidence type="ECO:0000256" key="7">
    <source>
        <dbReference type="SAM" id="MobiDB-lite"/>
    </source>
</evidence>